<feature type="non-terminal residue" evidence="1">
    <location>
        <position position="1"/>
    </location>
</feature>
<evidence type="ECO:0000313" key="1">
    <source>
        <dbReference type="EMBL" id="KKN11332.1"/>
    </source>
</evidence>
<name>A0A0F9NHD4_9ZZZZ</name>
<proteinExistence type="predicted"/>
<dbReference type="AlphaFoldDB" id="A0A0F9NHD4"/>
<gene>
    <name evidence="1" type="ORF">LCGC14_1027500</name>
</gene>
<accession>A0A0F9NHD4</accession>
<dbReference type="EMBL" id="LAZR01004145">
    <property type="protein sequence ID" value="KKN11332.1"/>
    <property type="molecule type" value="Genomic_DNA"/>
</dbReference>
<organism evidence="1">
    <name type="scientific">marine sediment metagenome</name>
    <dbReference type="NCBI Taxonomy" id="412755"/>
    <lineage>
        <taxon>unclassified sequences</taxon>
        <taxon>metagenomes</taxon>
        <taxon>ecological metagenomes</taxon>
    </lineage>
</organism>
<comment type="caution">
    <text evidence="1">The sequence shown here is derived from an EMBL/GenBank/DDBJ whole genome shotgun (WGS) entry which is preliminary data.</text>
</comment>
<protein>
    <submittedName>
        <fullName evidence="1">Uncharacterized protein</fullName>
    </submittedName>
</protein>
<dbReference type="AntiFam" id="ANF00009">
    <property type="entry name" value="Shadow ORF (opposite transposase protein)"/>
</dbReference>
<reference evidence="1" key="1">
    <citation type="journal article" date="2015" name="Nature">
        <title>Complex archaea that bridge the gap between prokaryotes and eukaryotes.</title>
        <authorList>
            <person name="Spang A."/>
            <person name="Saw J.H."/>
            <person name="Jorgensen S.L."/>
            <person name="Zaremba-Niedzwiedzka K."/>
            <person name="Martijn J."/>
            <person name="Lind A.E."/>
            <person name="van Eijk R."/>
            <person name="Schleper C."/>
            <person name="Guy L."/>
            <person name="Ettema T.J."/>
        </authorList>
    </citation>
    <scope>NUCLEOTIDE SEQUENCE</scope>
</reference>
<sequence length="190" mass="21413">SWPSILQCLLQSIEHKVSLGRPRYPHDDTVGERVDDESHVDKALPSGHIRKIADPQQVRCWCPELAVHLVTRTRHRRARNRCFDNLSAHCTTDTNLFHQSFNCASGHLEAFPLHLMPRLTNAVDLIVLIPDPFDLGTQLRIALMPRRSFGRVRSAYKLVIKCSLPADCFAIACRAMDGAIGRTLQIDSTP</sequence>